<reference evidence="2" key="2">
    <citation type="submission" date="2021-02" db="EMBL/GenBank/DDBJ databases">
        <title>Aspergillus chevalieri M1 genome sequence.</title>
        <authorList>
            <person name="Kadooka C."/>
            <person name="Mori K."/>
            <person name="Futagami T."/>
        </authorList>
    </citation>
    <scope>NUCLEOTIDE SEQUENCE</scope>
    <source>
        <strain evidence="2">M1</strain>
    </source>
</reference>
<name>A0A7R7VWH9_ASPCH</name>
<dbReference type="EMBL" id="AP024422">
    <property type="protein sequence ID" value="BCR92062.1"/>
    <property type="molecule type" value="Genomic_DNA"/>
</dbReference>
<dbReference type="KEGG" id="ache:ACHE_70905S"/>
<feature type="region of interest" description="Disordered" evidence="1">
    <location>
        <begin position="89"/>
        <end position="150"/>
    </location>
</feature>
<accession>A0A7R7VWH9</accession>
<organism evidence="2 3">
    <name type="scientific">Aspergillus chevalieri</name>
    <name type="common">Eurotium chevalieri</name>
    <dbReference type="NCBI Taxonomy" id="182096"/>
    <lineage>
        <taxon>Eukaryota</taxon>
        <taxon>Fungi</taxon>
        <taxon>Dikarya</taxon>
        <taxon>Ascomycota</taxon>
        <taxon>Pezizomycotina</taxon>
        <taxon>Eurotiomycetes</taxon>
        <taxon>Eurotiomycetidae</taxon>
        <taxon>Eurotiales</taxon>
        <taxon>Aspergillaceae</taxon>
        <taxon>Aspergillus</taxon>
        <taxon>Aspergillus subgen. Aspergillus</taxon>
    </lineage>
</organism>
<keyword evidence="3" id="KW-1185">Reference proteome</keyword>
<protein>
    <submittedName>
        <fullName evidence="2">Uncharacterized protein</fullName>
    </submittedName>
</protein>
<dbReference type="AlphaFoldDB" id="A0A7R7VWH9"/>
<dbReference type="GeneID" id="66986420"/>
<feature type="compositionally biased region" description="Low complexity" evidence="1">
    <location>
        <begin position="132"/>
        <end position="150"/>
    </location>
</feature>
<proteinExistence type="predicted"/>
<feature type="region of interest" description="Disordered" evidence="1">
    <location>
        <begin position="1"/>
        <end position="27"/>
    </location>
</feature>
<evidence type="ECO:0000256" key="1">
    <source>
        <dbReference type="SAM" id="MobiDB-lite"/>
    </source>
</evidence>
<sequence length="150" mass="16972">MFKRPPYSNEDSNEDHSAWMPRRQTPGSDAKWPTLLLEVAFSEALPRLLIVAKWWFASSEGQVKIGVIMCIRRTQPWIVVEKWKLQRKPRPSHAALKESTKATYQAGNQDIEEDMEGTGNDDQKVPAKSQEIVITPGPNTTITTIGKPFP</sequence>
<evidence type="ECO:0000313" key="2">
    <source>
        <dbReference type="EMBL" id="BCR92062.1"/>
    </source>
</evidence>
<reference evidence="2" key="1">
    <citation type="submission" date="2021-01" db="EMBL/GenBank/DDBJ databases">
        <authorList>
            <consortium name="Aspergillus chevalieri M1 genome sequencing consortium"/>
            <person name="Kazuki M."/>
            <person name="Futagami T."/>
        </authorList>
    </citation>
    <scope>NUCLEOTIDE SEQUENCE</scope>
    <source>
        <strain evidence="2">M1</strain>
    </source>
</reference>
<gene>
    <name evidence="2" type="ORF">ACHE_70905S</name>
</gene>
<evidence type="ECO:0000313" key="3">
    <source>
        <dbReference type="Proteomes" id="UP000637239"/>
    </source>
</evidence>
<dbReference type="RefSeq" id="XP_043140584.1">
    <property type="nucleotide sequence ID" value="XM_043283289.1"/>
</dbReference>
<dbReference type="Proteomes" id="UP000637239">
    <property type="component" value="Chromosome 7"/>
</dbReference>